<dbReference type="Gene3D" id="3.10.105.10">
    <property type="entry name" value="Dipeptide-binding Protein, Domain 3"/>
    <property type="match status" value="2"/>
</dbReference>
<dbReference type="GO" id="GO:0043190">
    <property type="term" value="C:ATP-binding cassette (ABC) transporter complex"/>
    <property type="evidence" value="ECO:0007669"/>
    <property type="project" value="InterPro"/>
</dbReference>
<feature type="signal peptide" evidence="5">
    <location>
        <begin position="1"/>
        <end position="19"/>
    </location>
</feature>
<dbReference type="Pfam" id="PF04069">
    <property type="entry name" value="OpuAC"/>
    <property type="match status" value="1"/>
</dbReference>
<evidence type="ECO:0000256" key="2">
    <source>
        <dbReference type="ARBA" id="ARBA00022448"/>
    </source>
</evidence>
<evidence type="ECO:0000313" key="7">
    <source>
        <dbReference type="EMBL" id="RFS46002.1"/>
    </source>
</evidence>
<sequence length="303" mass="32837">MWSSKLVRRVALAATAALALTGAAACGDSDDSAGGSGGDNKKITIGYMSWDEAIAASYLWKNLLEEKGYEVELKNVEAGIVYQGLATGDIDLFLDSWLPQTHADYMKEYGDNLEKLGVWYDNAKLSIAVPEYVSDVNSLEDLADKADTFNGEIIGIEPGAGLTAATQDKVIPEYGLTGKLSLKTSSTPAMLAALDGAIKEQKPIVVTLWHPHWAYANYQLKDLADPKGTLGGTEEVNTLARQGFSADFPEVAEMLKKFKMDNQQLGSLEDLMFNVHQNDEEKAVEEWLKANPDYAGTLDAATS</sequence>
<keyword evidence="3" id="KW-1003">Cell membrane</keyword>
<evidence type="ECO:0000256" key="5">
    <source>
        <dbReference type="SAM" id="SignalP"/>
    </source>
</evidence>
<comment type="caution">
    <text evidence="7">The sequence shown here is derived from an EMBL/GenBank/DDBJ whole genome shotgun (WGS) entry which is preliminary data.</text>
</comment>
<name>A0A372FZ03_9ACTN</name>
<gene>
    <name evidence="7" type="ORF">D0Q02_14185</name>
</gene>
<protein>
    <submittedName>
        <fullName evidence="7">Glycine betaine ABC transporter substrate-binding protein</fullName>
    </submittedName>
</protein>
<evidence type="ECO:0000256" key="3">
    <source>
        <dbReference type="ARBA" id="ARBA00022475"/>
    </source>
</evidence>
<dbReference type="SUPFAM" id="SSF53850">
    <property type="entry name" value="Periplasmic binding protein-like II"/>
    <property type="match status" value="1"/>
</dbReference>
<evidence type="ECO:0000259" key="6">
    <source>
        <dbReference type="Pfam" id="PF04069"/>
    </source>
</evidence>
<dbReference type="PANTHER" id="PTHR47737">
    <property type="entry name" value="GLYCINE BETAINE/PROLINE BETAINE TRANSPORT SYSTEM PERMEASE PROTEIN PROW"/>
    <property type="match status" value="1"/>
</dbReference>
<dbReference type="CDD" id="cd13639">
    <property type="entry name" value="PBP2_OpuAC_like"/>
    <property type="match status" value="1"/>
</dbReference>
<keyword evidence="5" id="KW-0732">Signal</keyword>
<organism evidence="7 8">
    <name type="scientific">Micromonospora craniellae</name>
    <dbReference type="NCBI Taxonomy" id="2294034"/>
    <lineage>
        <taxon>Bacteria</taxon>
        <taxon>Bacillati</taxon>
        <taxon>Actinomycetota</taxon>
        <taxon>Actinomycetes</taxon>
        <taxon>Micromonosporales</taxon>
        <taxon>Micromonosporaceae</taxon>
        <taxon>Micromonospora</taxon>
    </lineage>
</organism>
<keyword evidence="4" id="KW-0472">Membrane</keyword>
<dbReference type="AlphaFoldDB" id="A0A372FZ03"/>
<reference evidence="7 8" key="1">
    <citation type="submission" date="2018-08" db="EMBL/GenBank/DDBJ databases">
        <title>Verrucosispora craniellae sp. nov., isolated from a marine sponge in the South China Sea.</title>
        <authorList>
            <person name="Li L."/>
            <person name="Lin H.W."/>
        </authorList>
    </citation>
    <scope>NUCLEOTIDE SEQUENCE [LARGE SCALE GENOMIC DNA]</scope>
    <source>
        <strain evidence="7 8">LHW63014</strain>
    </source>
</reference>
<comment type="subcellular location">
    <subcellularLocation>
        <location evidence="1">Cell membrane</location>
    </subcellularLocation>
</comment>
<dbReference type="RefSeq" id="WP_117228434.1">
    <property type="nucleotide sequence ID" value="NZ_CP061725.1"/>
</dbReference>
<dbReference type="GO" id="GO:0015226">
    <property type="term" value="F:carnitine transmembrane transporter activity"/>
    <property type="evidence" value="ECO:0007669"/>
    <property type="project" value="TreeGrafter"/>
</dbReference>
<dbReference type="GO" id="GO:0015871">
    <property type="term" value="P:choline transport"/>
    <property type="evidence" value="ECO:0007669"/>
    <property type="project" value="TreeGrafter"/>
</dbReference>
<keyword evidence="8" id="KW-1185">Reference proteome</keyword>
<dbReference type="PANTHER" id="PTHR47737:SF1">
    <property type="entry name" value="GLYCINE BETAINE_PROLINE BETAINE TRANSPORT SYSTEM PERMEASE PROTEIN PROW"/>
    <property type="match status" value="1"/>
</dbReference>
<keyword evidence="2" id="KW-0813">Transport</keyword>
<proteinExistence type="predicted"/>
<dbReference type="Proteomes" id="UP000262621">
    <property type="component" value="Unassembled WGS sequence"/>
</dbReference>
<evidence type="ECO:0000313" key="8">
    <source>
        <dbReference type="Proteomes" id="UP000262621"/>
    </source>
</evidence>
<feature type="domain" description="ABC-type glycine betaine transport system substrate-binding" evidence="6">
    <location>
        <begin position="41"/>
        <end position="289"/>
    </location>
</feature>
<dbReference type="GO" id="GO:0005275">
    <property type="term" value="F:amine transmembrane transporter activity"/>
    <property type="evidence" value="ECO:0007669"/>
    <property type="project" value="TreeGrafter"/>
</dbReference>
<feature type="chain" id="PRO_5039254557" evidence="5">
    <location>
        <begin position="20"/>
        <end position="303"/>
    </location>
</feature>
<accession>A0A372FZ03</accession>
<evidence type="ECO:0000256" key="4">
    <source>
        <dbReference type="ARBA" id="ARBA00023136"/>
    </source>
</evidence>
<dbReference type="GO" id="GO:0031460">
    <property type="term" value="P:glycine betaine transport"/>
    <property type="evidence" value="ECO:0007669"/>
    <property type="project" value="TreeGrafter"/>
</dbReference>
<dbReference type="InterPro" id="IPR007210">
    <property type="entry name" value="ABC_Gly_betaine_transp_sub-bd"/>
</dbReference>
<dbReference type="PROSITE" id="PS51257">
    <property type="entry name" value="PROKAR_LIPOPROTEIN"/>
    <property type="match status" value="1"/>
</dbReference>
<dbReference type="EMBL" id="QVFU01000012">
    <property type="protein sequence ID" value="RFS46002.1"/>
    <property type="molecule type" value="Genomic_DNA"/>
</dbReference>
<dbReference type="Gene3D" id="3.40.190.100">
    <property type="entry name" value="Glycine betaine-binding periplasmic protein, domain 2"/>
    <property type="match status" value="2"/>
</dbReference>
<evidence type="ECO:0000256" key="1">
    <source>
        <dbReference type="ARBA" id="ARBA00004236"/>
    </source>
</evidence>
<dbReference type="OrthoDB" id="9787902at2"/>